<comment type="similarity">
    <text evidence="1">Belongs to the protein kinase superfamily. KdkA/rfaP family.</text>
</comment>
<evidence type="ECO:0000313" key="2">
    <source>
        <dbReference type="EMBL" id="MBM6929289.1"/>
    </source>
</evidence>
<keyword evidence="1 2" id="KW-0418">Kinase</keyword>
<evidence type="ECO:0000256" key="1">
    <source>
        <dbReference type="PIRNR" id="PIRNR037318"/>
    </source>
</evidence>
<keyword evidence="1" id="KW-0448">Lipopolysaccharide biosynthesis</keyword>
<gene>
    <name evidence="2" type="primary">rfaP</name>
    <name evidence="2" type="ORF">H5985_08425</name>
</gene>
<name>A0ABS2GWH0_9BURK</name>
<dbReference type="RefSeq" id="WP_205050876.1">
    <property type="nucleotide sequence ID" value="NZ_JACJKX010000019.1"/>
</dbReference>
<dbReference type="EC" id="2.7.1.-" evidence="1"/>
<organism evidence="2 3">
    <name type="scientific">Parasutterella secunda</name>
    <dbReference type="NCBI Taxonomy" id="626947"/>
    <lineage>
        <taxon>Bacteria</taxon>
        <taxon>Pseudomonadati</taxon>
        <taxon>Pseudomonadota</taxon>
        <taxon>Betaproteobacteria</taxon>
        <taxon>Burkholderiales</taxon>
        <taxon>Sutterellaceae</taxon>
        <taxon>Parasutterella</taxon>
    </lineage>
</organism>
<dbReference type="PIRSF" id="PIRSF037318">
    <property type="entry name" value="RfaP"/>
    <property type="match status" value="1"/>
</dbReference>
<dbReference type="EMBL" id="JACJKX010000019">
    <property type="protein sequence ID" value="MBM6929289.1"/>
    <property type="molecule type" value="Genomic_DNA"/>
</dbReference>
<protein>
    <recommendedName>
        <fullName evidence="1">Lipopolysaccharide core heptose(I) kinase</fullName>
        <ecNumber evidence="1">2.7.1.-</ecNumber>
    </recommendedName>
</protein>
<accession>A0ABS2GWH0</accession>
<dbReference type="Proteomes" id="UP000777002">
    <property type="component" value="Unassembled WGS sequence"/>
</dbReference>
<reference evidence="2 3" key="1">
    <citation type="journal article" date="2021" name="Sci. Rep.">
        <title>The distribution of antibiotic resistance genes in chicken gut microbiota commensals.</title>
        <authorList>
            <person name="Juricova H."/>
            <person name="Matiasovicova J."/>
            <person name="Kubasova T."/>
            <person name="Cejkova D."/>
            <person name="Rychlik I."/>
        </authorList>
    </citation>
    <scope>NUCLEOTIDE SEQUENCE [LARGE SCALE GENOMIC DNA]</scope>
    <source>
        <strain evidence="2 3">An562</strain>
    </source>
</reference>
<proteinExistence type="inferred from homology"/>
<dbReference type="Gene3D" id="1.10.510.10">
    <property type="entry name" value="Transferase(Phosphotransferase) domain 1"/>
    <property type="match status" value="1"/>
</dbReference>
<evidence type="ECO:0000313" key="3">
    <source>
        <dbReference type="Proteomes" id="UP000777002"/>
    </source>
</evidence>
<sequence>MIILKSPFSEAWRDKDPFEEVEKISGNVLRSVKTRRTLRFDFQGKSYYLKLHHGTTYGEVFKNLLTGKLPVLGADREWRAIHELAKIGVDTMHGVAFGQKGLNPVRRTSFIITEDLSPTISLEDFCRDWQSHPPAFSVKKMLIERVAEMVRKMHSIGINHRDCYICHFLLHLPFDNKKENLKLSIIDLHRAQFRDQVPLRWRNKDLIGLYYSCLNIGLSKTDYCRFLKTYFQKTLKEIFQTEKRLINEAQQKAEKIKERSIRKGL</sequence>
<dbReference type="InterPro" id="IPR017172">
    <property type="entry name" value="Lsacc_core_hep_kinase_RfaP"/>
</dbReference>
<comment type="pathway">
    <text evidence="1">Bacterial outer membrane biogenesis; LPS core biosynthesis.</text>
</comment>
<dbReference type="Pfam" id="PF06293">
    <property type="entry name" value="Kdo"/>
    <property type="match status" value="1"/>
</dbReference>
<dbReference type="NCBIfam" id="NF011703">
    <property type="entry name" value="PRK15123.1"/>
    <property type="match status" value="1"/>
</dbReference>
<keyword evidence="1" id="KW-0547">Nucleotide-binding</keyword>
<comment type="function">
    <text evidence="1">Kinase involved in the biosynthesis of the core oligosaccharide region of lipopolysaccharide (LPS). Catalyzes the phosphorylation of heptose I (HepI), the first heptose added to the Kdo2-lipid A module.</text>
</comment>
<dbReference type="InterPro" id="IPR011009">
    <property type="entry name" value="Kinase-like_dom_sf"/>
</dbReference>
<keyword evidence="1" id="KW-0067">ATP-binding</keyword>
<comment type="caution">
    <text evidence="2">The sequence shown here is derived from an EMBL/GenBank/DDBJ whole genome shotgun (WGS) entry which is preliminary data.</text>
</comment>
<keyword evidence="3" id="KW-1185">Reference proteome</keyword>
<dbReference type="SUPFAM" id="SSF56112">
    <property type="entry name" value="Protein kinase-like (PK-like)"/>
    <property type="match status" value="1"/>
</dbReference>
<keyword evidence="1 2" id="KW-0808">Transferase</keyword>
<dbReference type="GO" id="GO:0016301">
    <property type="term" value="F:kinase activity"/>
    <property type="evidence" value="ECO:0007669"/>
    <property type="project" value="UniProtKB-KW"/>
</dbReference>